<gene>
    <name evidence="1" type="ORF">UJA718_LOCUS46046</name>
</gene>
<dbReference type="Proteomes" id="UP000663873">
    <property type="component" value="Unassembled WGS sequence"/>
</dbReference>
<accession>A0A821VQP0</accession>
<comment type="caution">
    <text evidence="1">The sequence shown here is derived from an EMBL/GenBank/DDBJ whole genome shotgun (WGS) entry which is preliminary data.</text>
</comment>
<keyword evidence="2" id="KW-1185">Reference proteome</keyword>
<sequence>MQGGIPSPMLFNILFDFVIRKVIEEASVAGVKFPYGSNDFFHGSREKYENFNVLALLYADDLVAMCETTDDLE</sequence>
<dbReference type="EMBL" id="CAJOBP010080407">
    <property type="protein sequence ID" value="CAF4912870.1"/>
    <property type="molecule type" value="Genomic_DNA"/>
</dbReference>
<evidence type="ECO:0008006" key="3">
    <source>
        <dbReference type="Google" id="ProtNLM"/>
    </source>
</evidence>
<protein>
    <recommendedName>
        <fullName evidence="3">Reverse transcriptase</fullName>
    </recommendedName>
</protein>
<proteinExistence type="predicted"/>
<feature type="non-terminal residue" evidence="1">
    <location>
        <position position="73"/>
    </location>
</feature>
<organism evidence="1 2">
    <name type="scientific">Rotaria socialis</name>
    <dbReference type="NCBI Taxonomy" id="392032"/>
    <lineage>
        <taxon>Eukaryota</taxon>
        <taxon>Metazoa</taxon>
        <taxon>Spiralia</taxon>
        <taxon>Gnathifera</taxon>
        <taxon>Rotifera</taxon>
        <taxon>Eurotatoria</taxon>
        <taxon>Bdelloidea</taxon>
        <taxon>Philodinida</taxon>
        <taxon>Philodinidae</taxon>
        <taxon>Rotaria</taxon>
    </lineage>
</organism>
<reference evidence="1" key="1">
    <citation type="submission" date="2021-02" db="EMBL/GenBank/DDBJ databases">
        <authorList>
            <person name="Nowell W R."/>
        </authorList>
    </citation>
    <scope>NUCLEOTIDE SEQUENCE</scope>
</reference>
<dbReference type="AlphaFoldDB" id="A0A821VQP0"/>
<name>A0A821VQP0_9BILA</name>
<evidence type="ECO:0000313" key="2">
    <source>
        <dbReference type="Proteomes" id="UP000663873"/>
    </source>
</evidence>
<evidence type="ECO:0000313" key="1">
    <source>
        <dbReference type="EMBL" id="CAF4912870.1"/>
    </source>
</evidence>